<reference evidence="3" key="1">
    <citation type="submission" date="2025-08" db="UniProtKB">
        <authorList>
            <consortium name="RefSeq"/>
        </authorList>
    </citation>
    <scope>IDENTIFICATION</scope>
</reference>
<feature type="transmembrane region" description="Helical" evidence="1">
    <location>
        <begin position="115"/>
        <end position="141"/>
    </location>
</feature>
<organism evidence="2 3">
    <name type="scientific">Drosophila suzukii</name>
    <name type="common">Spotted-wing drosophila fruit fly</name>
    <dbReference type="NCBI Taxonomy" id="28584"/>
    <lineage>
        <taxon>Eukaryota</taxon>
        <taxon>Metazoa</taxon>
        <taxon>Ecdysozoa</taxon>
        <taxon>Arthropoda</taxon>
        <taxon>Hexapoda</taxon>
        <taxon>Insecta</taxon>
        <taxon>Pterygota</taxon>
        <taxon>Neoptera</taxon>
        <taxon>Endopterygota</taxon>
        <taxon>Diptera</taxon>
        <taxon>Brachycera</taxon>
        <taxon>Muscomorpha</taxon>
        <taxon>Ephydroidea</taxon>
        <taxon>Drosophilidae</taxon>
        <taxon>Drosophila</taxon>
        <taxon>Sophophora</taxon>
    </lineage>
</organism>
<feature type="transmembrane region" description="Helical" evidence="1">
    <location>
        <begin position="52"/>
        <end position="70"/>
    </location>
</feature>
<feature type="transmembrane region" description="Helical" evidence="1">
    <location>
        <begin position="77"/>
        <end position="95"/>
    </location>
</feature>
<dbReference type="AlphaFoldDB" id="A0AB40A2S8"/>
<proteinExistence type="predicted"/>
<gene>
    <name evidence="3" type="primary">LOC108005524</name>
</gene>
<dbReference type="GeneID" id="108005524"/>
<dbReference type="Proteomes" id="UP001652628">
    <property type="component" value="Chromosome 3"/>
</dbReference>
<keyword evidence="1" id="KW-1133">Transmembrane helix</keyword>
<name>A0AB40A2S8_DROSZ</name>
<evidence type="ECO:0000313" key="2">
    <source>
        <dbReference type="Proteomes" id="UP001652628"/>
    </source>
</evidence>
<keyword evidence="2" id="KW-1185">Reference proteome</keyword>
<accession>A0AB40A2S8</accession>
<evidence type="ECO:0000313" key="3">
    <source>
        <dbReference type="RefSeq" id="XP_036670516.3"/>
    </source>
</evidence>
<keyword evidence="1" id="KW-0812">Transmembrane</keyword>
<evidence type="ECO:0000256" key="1">
    <source>
        <dbReference type="SAM" id="Phobius"/>
    </source>
</evidence>
<dbReference type="RefSeq" id="XP_036670516.3">
    <property type="nucleotide sequence ID" value="XM_036814621.3"/>
</dbReference>
<sequence>MWRAQKFCCCISFQIGFAIISFVTFCLCIVHLVEFFRVQEIGVAYASDWLNVLWGVLHLVSAMCLSYSVLVRALISILIYTIIEAAYVIYVIIYTSVSCALGTNTYANYSLTYSIVLWIFVVLICVIMMYFLYIVTSYYFLRRQQRNDENQKV</sequence>
<feature type="transmembrane region" description="Helical" evidence="1">
    <location>
        <begin position="7"/>
        <end position="32"/>
    </location>
</feature>
<protein>
    <submittedName>
        <fullName evidence="3">Uncharacterized protein isoform X4</fullName>
    </submittedName>
</protein>
<keyword evidence="1" id="KW-0472">Membrane</keyword>